<evidence type="ECO:0000259" key="1">
    <source>
        <dbReference type="Pfam" id="PF12697"/>
    </source>
</evidence>
<gene>
    <name evidence="2" type="ORF">MIZ03_1897</name>
</gene>
<dbReference type="RefSeq" id="WP_223911375.1">
    <property type="nucleotide sequence ID" value="NZ_AP024238.1"/>
</dbReference>
<dbReference type="PANTHER" id="PTHR43194:SF5">
    <property type="entry name" value="PIMELOYL-[ACYL-CARRIER PROTEIN] METHYL ESTER ESTERASE"/>
    <property type="match status" value="1"/>
</dbReference>
<organism evidence="2 3">
    <name type="scientific">Rhodoferax lithotrophicus</name>
    <dbReference type="NCBI Taxonomy" id="2798804"/>
    <lineage>
        <taxon>Bacteria</taxon>
        <taxon>Pseudomonadati</taxon>
        <taxon>Pseudomonadota</taxon>
        <taxon>Betaproteobacteria</taxon>
        <taxon>Burkholderiales</taxon>
        <taxon>Comamonadaceae</taxon>
        <taxon>Rhodoferax</taxon>
    </lineage>
</organism>
<protein>
    <submittedName>
        <fullName evidence="2">2-succinyl-6-hydroxy-2,4-cyclohexadiene-1-carboxylate synthase</fullName>
    </submittedName>
</protein>
<dbReference type="SUPFAM" id="SSF53474">
    <property type="entry name" value="alpha/beta-Hydrolases"/>
    <property type="match status" value="1"/>
</dbReference>
<keyword evidence="3" id="KW-1185">Reference proteome</keyword>
<dbReference type="Proteomes" id="UP000824366">
    <property type="component" value="Chromosome"/>
</dbReference>
<dbReference type="InterPro" id="IPR050228">
    <property type="entry name" value="Carboxylesterase_BioH"/>
</dbReference>
<dbReference type="InterPro" id="IPR000073">
    <property type="entry name" value="AB_hydrolase_1"/>
</dbReference>
<evidence type="ECO:0000313" key="2">
    <source>
        <dbReference type="EMBL" id="BCO27010.1"/>
    </source>
</evidence>
<dbReference type="EMBL" id="AP024238">
    <property type="protein sequence ID" value="BCO27010.1"/>
    <property type="molecule type" value="Genomic_DNA"/>
</dbReference>
<name>A0ABN6D4T0_9BURK</name>
<evidence type="ECO:0000313" key="3">
    <source>
        <dbReference type="Proteomes" id="UP000824366"/>
    </source>
</evidence>
<feature type="domain" description="AB hydrolase-1" evidence="1">
    <location>
        <begin position="5"/>
        <end position="235"/>
    </location>
</feature>
<dbReference type="Pfam" id="PF12697">
    <property type="entry name" value="Abhydrolase_6"/>
    <property type="match status" value="1"/>
</dbReference>
<sequence>MAHWVFLRGLTRESGHWGSFVTTFEAAIPRSQVITLDLPGNGTLHRQRSPTHVRNMVESCRTQLAARGLAPPYHLLAMSLGAMVAVHWADAYPEEVSAQVLINTSMRPFGAFYQRLQPTNYAILLQLMLPGTAPLQWESAILRMTSNQTHDGILRRWLALRCARPVSLANALRQLLAAARFGAPAGQPKVPTLLLASQADHLVNVICSTRLAAHWQCALRLHPGAGHDVPLDDGPWVVTQIRQWLTT</sequence>
<accession>A0ABN6D4T0</accession>
<dbReference type="PANTHER" id="PTHR43194">
    <property type="entry name" value="HYDROLASE ALPHA/BETA FOLD FAMILY"/>
    <property type="match status" value="1"/>
</dbReference>
<dbReference type="Gene3D" id="3.40.50.1820">
    <property type="entry name" value="alpha/beta hydrolase"/>
    <property type="match status" value="1"/>
</dbReference>
<reference evidence="2 3" key="1">
    <citation type="journal article" date="2021" name="Microbiol. Spectr.">
        <title>A Single Bacterium Capable of Oxidation and Reduction of Iron at Circumneutral pH.</title>
        <authorList>
            <person name="Kato S."/>
            <person name="Ohkuma M."/>
        </authorList>
    </citation>
    <scope>NUCLEOTIDE SEQUENCE [LARGE SCALE GENOMIC DNA]</scope>
    <source>
        <strain evidence="2 3">MIZ03</strain>
    </source>
</reference>
<dbReference type="InterPro" id="IPR029058">
    <property type="entry name" value="AB_hydrolase_fold"/>
</dbReference>
<proteinExistence type="predicted"/>